<dbReference type="PANTHER" id="PTHR42643:SF24">
    <property type="entry name" value="IONOTROPIC RECEPTOR 60A"/>
    <property type="match status" value="1"/>
</dbReference>
<evidence type="ECO:0000256" key="12">
    <source>
        <dbReference type="ARBA" id="ARBA00023303"/>
    </source>
</evidence>
<sequence length="615" mass="70953">MLLSSLLWLSVLPFAPGTGAQNRDTPESHLVSLRGILEGPLAGWKAVFYLDPSLEAPVWEYVRGLLVGRNASYVLVDLGSDGALWSEEQPKELLRGNFMVHVVVFQNDPRPFFEAVSLQWNPQYLLFFSASNVTKNNLLLEDTFKGIERLLLVEKTYLTSSASRPVSGMFTSFPFEERKIKSIGIWSNTKFASKEDLFVDRFESFRGYEFQLGTWFDDFPYLHQSKTKPEGYGDGVEVEMLDAMARVLDFKYNFTTEPPDLKWGAFENGSWTGMLGMVHREEKNFTVNYFVITGERVDAFDASVSYWMEGFGMSMLSPPPLPKWRGTYYSFTPFVWLSLAVTFVLVLIIISIQDMLQPEPFLGGVGSTWPYLLRAMFNNSIPRLPKAHWQRLFVGSWWLYCFIVTTAYTANLIAFLTIPVFPGRIQTVQQLAESDYRVSMFDYGEFVPGALKSSRDPYYRALGEKLDLYPTYDGSVHPMLEGTHAYIESYSYNRILIFVDYEADNSYMLREQLYPGHLCWYFQKNTAWKYKFDHGIRRLVESGLIAHWIKVKTEDFLGRDFERRQQLQDKERLNQALSLEHLQGVFFILAMSWAAGVLVFAGEVLRHRCLLQELE</sequence>
<dbReference type="Pfam" id="PF10613">
    <property type="entry name" value="Lig_chan-Glu_bd"/>
    <property type="match status" value="1"/>
</dbReference>
<evidence type="ECO:0000256" key="4">
    <source>
        <dbReference type="ARBA" id="ARBA00022475"/>
    </source>
</evidence>
<dbReference type="SMART" id="SM00918">
    <property type="entry name" value="Lig_chan-Glu_bd"/>
    <property type="match status" value="1"/>
</dbReference>
<dbReference type="GO" id="GO:0005886">
    <property type="term" value="C:plasma membrane"/>
    <property type="evidence" value="ECO:0007669"/>
    <property type="project" value="UniProtKB-SubCell"/>
</dbReference>
<evidence type="ECO:0000256" key="9">
    <source>
        <dbReference type="ARBA" id="ARBA00023170"/>
    </source>
</evidence>
<evidence type="ECO:0000256" key="11">
    <source>
        <dbReference type="ARBA" id="ARBA00023286"/>
    </source>
</evidence>
<name>A0A3R7QXQ0_PENVA</name>
<keyword evidence="17" id="KW-1185">Reference proteome</keyword>
<accession>A0A3R7QXQ0</accession>
<organism evidence="16 17">
    <name type="scientific">Penaeus vannamei</name>
    <name type="common">Whiteleg shrimp</name>
    <name type="synonym">Litopenaeus vannamei</name>
    <dbReference type="NCBI Taxonomy" id="6689"/>
    <lineage>
        <taxon>Eukaryota</taxon>
        <taxon>Metazoa</taxon>
        <taxon>Ecdysozoa</taxon>
        <taxon>Arthropoda</taxon>
        <taxon>Crustacea</taxon>
        <taxon>Multicrustacea</taxon>
        <taxon>Malacostraca</taxon>
        <taxon>Eumalacostraca</taxon>
        <taxon>Eucarida</taxon>
        <taxon>Decapoda</taxon>
        <taxon>Dendrobranchiata</taxon>
        <taxon>Penaeoidea</taxon>
        <taxon>Penaeidae</taxon>
        <taxon>Penaeus</taxon>
    </lineage>
</organism>
<dbReference type="GO" id="GO:0050906">
    <property type="term" value="P:detection of stimulus involved in sensory perception"/>
    <property type="evidence" value="ECO:0007669"/>
    <property type="project" value="UniProtKB-ARBA"/>
</dbReference>
<proteinExistence type="inferred from homology"/>
<dbReference type="InterPro" id="IPR019594">
    <property type="entry name" value="Glu/Gly-bd"/>
</dbReference>
<evidence type="ECO:0000259" key="15">
    <source>
        <dbReference type="SMART" id="SM00918"/>
    </source>
</evidence>
<comment type="subcellular location">
    <subcellularLocation>
        <location evidence="1">Cell membrane</location>
        <topology evidence="1">Multi-pass membrane protein</topology>
    </subcellularLocation>
</comment>
<dbReference type="OrthoDB" id="6349620at2759"/>
<keyword evidence="12" id="KW-0407">Ion channel</keyword>
<evidence type="ECO:0000256" key="13">
    <source>
        <dbReference type="SAM" id="Phobius"/>
    </source>
</evidence>
<keyword evidence="9 16" id="KW-0675">Receptor</keyword>
<evidence type="ECO:0000256" key="14">
    <source>
        <dbReference type="SAM" id="SignalP"/>
    </source>
</evidence>
<evidence type="ECO:0000313" key="17">
    <source>
        <dbReference type="Proteomes" id="UP000283509"/>
    </source>
</evidence>
<feature type="domain" description="Ionotropic glutamate receptor L-glutamate and glycine-binding" evidence="15">
    <location>
        <begin position="220"/>
        <end position="280"/>
    </location>
</feature>
<dbReference type="PANTHER" id="PTHR42643">
    <property type="entry name" value="IONOTROPIC RECEPTOR 20A-RELATED"/>
    <property type="match status" value="1"/>
</dbReference>
<feature type="transmembrane region" description="Helical" evidence="13">
    <location>
        <begin position="397"/>
        <end position="421"/>
    </location>
</feature>
<feature type="chain" id="PRO_5018660926" evidence="14">
    <location>
        <begin position="21"/>
        <end position="615"/>
    </location>
</feature>
<keyword evidence="7" id="KW-0406">Ion transport</keyword>
<dbReference type="SUPFAM" id="SSF53850">
    <property type="entry name" value="Periplasmic binding protein-like II"/>
    <property type="match status" value="1"/>
</dbReference>
<keyword evidence="6 13" id="KW-1133">Transmembrane helix</keyword>
<gene>
    <name evidence="16" type="ORF">C7M84_024600</name>
</gene>
<feature type="transmembrane region" description="Helical" evidence="13">
    <location>
        <begin position="328"/>
        <end position="349"/>
    </location>
</feature>
<keyword evidence="14" id="KW-0732">Signal</keyword>
<dbReference type="Gene3D" id="3.40.190.10">
    <property type="entry name" value="Periplasmic binding protein-like II"/>
    <property type="match status" value="1"/>
</dbReference>
<evidence type="ECO:0000313" key="16">
    <source>
        <dbReference type="EMBL" id="ROT82236.1"/>
    </source>
</evidence>
<dbReference type="AlphaFoldDB" id="A0A3R7QXQ0"/>
<evidence type="ECO:0000256" key="5">
    <source>
        <dbReference type="ARBA" id="ARBA00022692"/>
    </source>
</evidence>
<evidence type="ECO:0000256" key="7">
    <source>
        <dbReference type="ARBA" id="ARBA00023065"/>
    </source>
</evidence>
<keyword evidence="11" id="KW-1071">Ligand-gated ion channel</keyword>
<dbReference type="Gene3D" id="1.10.287.70">
    <property type="match status" value="1"/>
</dbReference>
<feature type="signal peptide" evidence="14">
    <location>
        <begin position="1"/>
        <end position="20"/>
    </location>
</feature>
<dbReference type="EMBL" id="QCYY01000855">
    <property type="protein sequence ID" value="ROT82236.1"/>
    <property type="molecule type" value="Genomic_DNA"/>
</dbReference>
<feature type="transmembrane region" description="Helical" evidence="13">
    <location>
        <begin position="582"/>
        <end position="601"/>
    </location>
</feature>
<evidence type="ECO:0000256" key="10">
    <source>
        <dbReference type="ARBA" id="ARBA00023180"/>
    </source>
</evidence>
<protein>
    <submittedName>
        <fullName evidence="16">Variant Ionotropic Glutamate Receptor</fullName>
    </submittedName>
</protein>
<evidence type="ECO:0000256" key="8">
    <source>
        <dbReference type="ARBA" id="ARBA00023136"/>
    </source>
</evidence>
<keyword evidence="8 13" id="KW-0472">Membrane</keyword>
<evidence type="ECO:0000256" key="1">
    <source>
        <dbReference type="ARBA" id="ARBA00004651"/>
    </source>
</evidence>
<dbReference type="Pfam" id="PF00060">
    <property type="entry name" value="Lig_chan"/>
    <property type="match status" value="1"/>
</dbReference>
<dbReference type="InterPro" id="IPR001320">
    <property type="entry name" value="Iontro_rcpt_C"/>
</dbReference>
<dbReference type="Proteomes" id="UP000283509">
    <property type="component" value="Unassembled WGS sequence"/>
</dbReference>
<evidence type="ECO:0000256" key="3">
    <source>
        <dbReference type="ARBA" id="ARBA00022448"/>
    </source>
</evidence>
<keyword evidence="3" id="KW-0813">Transport</keyword>
<reference evidence="16 17" key="2">
    <citation type="submission" date="2019-01" db="EMBL/GenBank/DDBJ databases">
        <title>The decoding of complex shrimp genome reveals the adaptation for benthos swimmer, frequently molting mechanism and breeding impact on genome.</title>
        <authorList>
            <person name="Sun Y."/>
            <person name="Gao Y."/>
            <person name="Yu Y."/>
        </authorList>
    </citation>
    <scope>NUCLEOTIDE SEQUENCE [LARGE SCALE GENOMIC DNA]</scope>
    <source>
        <tissue evidence="16">Muscle</tissue>
    </source>
</reference>
<evidence type="ECO:0000256" key="6">
    <source>
        <dbReference type="ARBA" id="ARBA00022989"/>
    </source>
</evidence>
<keyword evidence="5 13" id="KW-0812">Transmembrane</keyword>
<comment type="similarity">
    <text evidence="2">Belongs to the glutamate-gated ion channel (TC 1.A.10.1) family.</text>
</comment>
<keyword evidence="10" id="KW-0325">Glycoprotein</keyword>
<reference evidence="16 17" key="1">
    <citation type="submission" date="2018-04" db="EMBL/GenBank/DDBJ databases">
        <authorList>
            <person name="Zhang X."/>
            <person name="Yuan J."/>
            <person name="Li F."/>
            <person name="Xiang J."/>
        </authorList>
    </citation>
    <scope>NUCLEOTIDE SEQUENCE [LARGE SCALE GENOMIC DNA]</scope>
    <source>
        <tissue evidence="16">Muscle</tissue>
    </source>
</reference>
<dbReference type="GO" id="GO:0015276">
    <property type="term" value="F:ligand-gated monoatomic ion channel activity"/>
    <property type="evidence" value="ECO:0007669"/>
    <property type="project" value="InterPro"/>
</dbReference>
<dbReference type="InterPro" id="IPR052192">
    <property type="entry name" value="Insect_Ionotropic_Sensory_Rcpt"/>
</dbReference>
<keyword evidence="4" id="KW-1003">Cell membrane</keyword>
<evidence type="ECO:0000256" key="2">
    <source>
        <dbReference type="ARBA" id="ARBA00008685"/>
    </source>
</evidence>
<comment type="caution">
    <text evidence="16">The sequence shown here is derived from an EMBL/GenBank/DDBJ whole genome shotgun (WGS) entry which is preliminary data.</text>
</comment>